<dbReference type="InterPro" id="IPR012349">
    <property type="entry name" value="Split_barrel_FMN-bd"/>
</dbReference>
<accession>A0ABW4EA44</accession>
<proteinExistence type="predicted"/>
<gene>
    <name evidence="1" type="ORF">ACFQ5J_12420</name>
</gene>
<evidence type="ECO:0000313" key="1">
    <source>
        <dbReference type="EMBL" id="MFD1486028.1"/>
    </source>
</evidence>
<protein>
    <submittedName>
        <fullName evidence="1">Pyridoxamine 5'-phosphate oxidase family protein</fullName>
    </submittedName>
</protein>
<dbReference type="EMBL" id="JBHTON010000052">
    <property type="protein sequence ID" value="MFD1486028.1"/>
    <property type="molecule type" value="Genomic_DNA"/>
</dbReference>
<dbReference type="Gene3D" id="2.30.110.10">
    <property type="entry name" value="Electron Transport, Fmn-binding Protein, Chain A"/>
    <property type="match status" value="1"/>
</dbReference>
<comment type="caution">
    <text evidence="1">The sequence shown here is derived from an EMBL/GenBank/DDBJ whole genome shotgun (WGS) entry which is preliminary data.</text>
</comment>
<organism evidence="1 2">
    <name type="scientific">Lacticaseibacillus baoqingensis</name>
    <dbReference type="NCBI Taxonomy" id="2486013"/>
    <lineage>
        <taxon>Bacteria</taxon>
        <taxon>Bacillati</taxon>
        <taxon>Bacillota</taxon>
        <taxon>Bacilli</taxon>
        <taxon>Lactobacillales</taxon>
        <taxon>Lactobacillaceae</taxon>
        <taxon>Lacticaseibacillus</taxon>
    </lineage>
</organism>
<dbReference type="SUPFAM" id="SSF50475">
    <property type="entry name" value="FMN-binding split barrel"/>
    <property type="match status" value="1"/>
</dbReference>
<name>A0ABW4EA44_9LACO</name>
<dbReference type="RefSeq" id="WP_125754126.1">
    <property type="nucleotide sequence ID" value="NZ_JBHTON010000052.1"/>
</dbReference>
<sequence length="121" mass="13326">MNPKFLEVLQHEGPVTIITINAHPAHVVNTWMSYITLKENQLLIPAAGMHSIEADFPQDNHLTLTFGSKAVEGTVGPGAGFHVHGTGEFVDHGAAFDQKQAEFPWLTRMLIVTIDDVQQKI</sequence>
<keyword evidence="2" id="KW-1185">Reference proteome</keyword>
<reference evidence="2" key="1">
    <citation type="journal article" date="2019" name="Int. J. Syst. Evol. Microbiol.">
        <title>The Global Catalogue of Microorganisms (GCM) 10K type strain sequencing project: providing services to taxonomists for standard genome sequencing and annotation.</title>
        <authorList>
            <consortium name="The Broad Institute Genomics Platform"/>
            <consortium name="The Broad Institute Genome Sequencing Center for Infectious Disease"/>
            <person name="Wu L."/>
            <person name="Ma J."/>
        </authorList>
    </citation>
    <scope>NUCLEOTIDE SEQUENCE [LARGE SCALE GENOMIC DNA]</scope>
    <source>
        <strain evidence="2">CCM 8903</strain>
    </source>
</reference>
<dbReference type="Proteomes" id="UP001597252">
    <property type="component" value="Unassembled WGS sequence"/>
</dbReference>
<evidence type="ECO:0000313" key="2">
    <source>
        <dbReference type="Proteomes" id="UP001597252"/>
    </source>
</evidence>